<dbReference type="Gene3D" id="3.30.1360.40">
    <property type="match status" value="1"/>
</dbReference>
<evidence type="ECO:0000259" key="4">
    <source>
        <dbReference type="SMART" id="SM00796"/>
    </source>
</evidence>
<evidence type="ECO:0000256" key="1">
    <source>
        <dbReference type="ARBA" id="ARBA00022741"/>
    </source>
</evidence>
<keyword evidence="2 5" id="KW-0378">Hydrolase</keyword>
<reference evidence="5 6" key="1">
    <citation type="submission" date="2019-01" db="EMBL/GenBank/DDBJ databases">
        <title>Lacunisphaera sp. strain TWA-58.</title>
        <authorList>
            <person name="Chen W.-M."/>
        </authorList>
    </citation>
    <scope>NUCLEOTIDE SEQUENCE [LARGE SCALE GENOMIC DNA]</scope>
    <source>
        <strain evidence="5 6">TWA-58</strain>
    </source>
</reference>
<dbReference type="GO" id="GO:0005524">
    <property type="term" value="F:ATP binding"/>
    <property type="evidence" value="ECO:0007669"/>
    <property type="project" value="UniProtKB-KW"/>
</dbReference>
<dbReference type="PANTHER" id="PTHR34698:SF2">
    <property type="entry name" value="5-OXOPROLINASE SUBUNIT B"/>
    <property type="match status" value="1"/>
</dbReference>
<dbReference type="InterPro" id="IPR029000">
    <property type="entry name" value="Cyclophilin-like_dom_sf"/>
</dbReference>
<accession>A0A4Q1C976</accession>
<evidence type="ECO:0000256" key="3">
    <source>
        <dbReference type="ARBA" id="ARBA00022840"/>
    </source>
</evidence>
<dbReference type="InterPro" id="IPR010016">
    <property type="entry name" value="PxpB"/>
</dbReference>
<dbReference type="OrthoDB" id="9778567at2"/>
<dbReference type="Proteomes" id="UP000290218">
    <property type="component" value="Unassembled WGS sequence"/>
</dbReference>
<gene>
    <name evidence="5" type="primary">pxpB</name>
    <name evidence="5" type="ORF">ESB00_06435</name>
</gene>
<name>A0A4Q1C976_9BACT</name>
<dbReference type="SMART" id="SM00796">
    <property type="entry name" value="AHS1"/>
    <property type="match status" value="1"/>
</dbReference>
<keyword evidence="1" id="KW-0547">Nucleotide-binding</keyword>
<dbReference type="InterPro" id="IPR003833">
    <property type="entry name" value="CT_C_D"/>
</dbReference>
<dbReference type="SUPFAM" id="SSF50891">
    <property type="entry name" value="Cyclophilin-like"/>
    <property type="match status" value="1"/>
</dbReference>
<sequence length="236" mass="25598">MQITPLGDSALTLTLGDSINESTHRQVQAAWRSLSAEPLPGVSEVTPAYTTVTVFFDTARVVAAGAPEDEVVEWLTARVRERLKNPPKSAKAGKPRTVEIPVCYGGEYGPDLGRVAAQARLFPEEVVKRHSAAKYLVHLIGFAPGFPYLGGLPKELITPRHAKPRMAVPPGTVAIGGEQTGIYPQVTPGGWNLIGCTSLKLFRPDLNPPVLLQAGDEVRFKAITPEEFKRLEEEAR</sequence>
<evidence type="ECO:0000313" key="5">
    <source>
        <dbReference type="EMBL" id="RXK55524.1"/>
    </source>
</evidence>
<comment type="caution">
    <text evidence="5">The sequence shown here is derived from an EMBL/GenBank/DDBJ whole genome shotgun (WGS) entry which is preliminary data.</text>
</comment>
<evidence type="ECO:0000313" key="6">
    <source>
        <dbReference type="Proteomes" id="UP000290218"/>
    </source>
</evidence>
<dbReference type="EC" id="3.5.2.9" evidence="5"/>
<keyword evidence="3" id="KW-0067">ATP-binding</keyword>
<dbReference type="Pfam" id="PF02682">
    <property type="entry name" value="CT_C_D"/>
    <property type="match status" value="1"/>
</dbReference>
<dbReference type="PANTHER" id="PTHR34698">
    <property type="entry name" value="5-OXOPROLINASE SUBUNIT B"/>
    <property type="match status" value="1"/>
</dbReference>
<dbReference type="Gene3D" id="2.40.100.10">
    <property type="entry name" value="Cyclophilin-like"/>
    <property type="match status" value="1"/>
</dbReference>
<evidence type="ECO:0000256" key="2">
    <source>
        <dbReference type="ARBA" id="ARBA00022801"/>
    </source>
</evidence>
<dbReference type="NCBIfam" id="TIGR00370">
    <property type="entry name" value="5-oxoprolinase subunit PxpB"/>
    <property type="match status" value="1"/>
</dbReference>
<proteinExistence type="predicted"/>
<dbReference type="GO" id="GO:0017168">
    <property type="term" value="F:5-oxoprolinase (ATP-hydrolyzing) activity"/>
    <property type="evidence" value="ECO:0007669"/>
    <property type="project" value="UniProtKB-EC"/>
</dbReference>
<organism evidence="5 6">
    <name type="scientific">Oleiharenicola lentus</name>
    <dbReference type="NCBI Taxonomy" id="2508720"/>
    <lineage>
        <taxon>Bacteria</taxon>
        <taxon>Pseudomonadati</taxon>
        <taxon>Verrucomicrobiota</taxon>
        <taxon>Opitutia</taxon>
        <taxon>Opitutales</taxon>
        <taxon>Opitutaceae</taxon>
        <taxon>Oleiharenicola</taxon>
    </lineage>
</organism>
<protein>
    <submittedName>
        <fullName evidence="5">5-oxoprolinase subunit PxpB</fullName>
        <ecNumber evidence="5">3.5.2.9</ecNumber>
    </submittedName>
</protein>
<feature type="domain" description="Carboxyltransferase" evidence="4">
    <location>
        <begin position="1"/>
        <end position="212"/>
    </location>
</feature>
<dbReference type="AlphaFoldDB" id="A0A4Q1C976"/>
<keyword evidence="6" id="KW-1185">Reference proteome</keyword>
<dbReference type="EMBL" id="SDHX01000001">
    <property type="protein sequence ID" value="RXK55524.1"/>
    <property type="molecule type" value="Genomic_DNA"/>
</dbReference>
<dbReference type="SUPFAM" id="SSF160467">
    <property type="entry name" value="PH0987 N-terminal domain-like"/>
    <property type="match status" value="1"/>
</dbReference>
<dbReference type="RefSeq" id="WP_129046889.1">
    <property type="nucleotide sequence ID" value="NZ_SDHX01000001.1"/>
</dbReference>